<proteinExistence type="predicted"/>
<dbReference type="RefSeq" id="WP_168549800.1">
    <property type="nucleotide sequence ID" value="NZ_JAAXPR010000021.1"/>
</dbReference>
<comment type="caution">
    <text evidence="2">The sequence shown here is derived from an EMBL/GenBank/DDBJ whole genome shotgun (WGS) entry which is preliminary data.</text>
</comment>
<evidence type="ECO:0000313" key="3">
    <source>
        <dbReference type="Proteomes" id="UP000522720"/>
    </source>
</evidence>
<sequence length="97" mass="10584">MGNIKKREIKAYILLESLITTGLLALLVSLVLGGISSSRKYHQEALEREEGYQLAKMALQAGQSHLTGNGQEIQVSKTETGLQIYAKGEEILAIAQK</sequence>
<feature type="transmembrane region" description="Helical" evidence="1">
    <location>
        <begin position="12"/>
        <end position="35"/>
    </location>
</feature>
<evidence type="ECO:0000313" key="2">
    <source>
        <dbReference type="EMBL" id="NKZ21061.1"/>
    </source>
</evidence>
<dbReference type="InterPro" id="IPR053468">
    <property type="entry name" value="ComGE-like"/>
</dbReference>
<keyword evidence="1" id="KW-0812">Transmembrane</keyword>
<keyword evidence="1" id="KW-1133">Transmembrane helix</keyword>
<name>A0A7X6S2B0_9STRE</name>
<accession>A0A7X6S2B0</accession>
<dbReference type="NCBIfam" id="NF041013">
    <property type="entry name" value="T4P_ComGE"/>
    <property type="match status" value="1"/>
</dbReference>
<dbReference type="Pfam" id="PF11773">
    <property type="entry name" value="ComGE"/>
    <property type="match status" value="1"/>
</dbReference>
<dbReference type="EMBL" id="JAAXPR010000021">
    <property type="protein sequence ID" value="NKZ21061.1"/>
    <property type="molecule type" value="Genomic_DNA"/>
</dbReference>
<evidence type="ECO:0000256" key="1">
    <source>
        <dbReference type="SAM" id="Phobius"/>
    </source>
</evidence>
<evidence type="ECO:0008006" key="4">
    <source>
        <dbReference type="Google" id="ProtNLM"/>
    </source>
</evidence>
<keyword evidence="1" id="KW-0472">Membrane</keyword>
<dbReference type="InterPro" id="IPR021749">
    <property type="entry name" value="ComGE"/>
</dbReference>
<protein>
    <recommendedName>
        <fullName evidence="4">Type II secretory pathway pseudopilin</fullName>
    </recommendedName>
</protein>
<keyword evidence="3" id="KW-1185">Reference proteome</keyword>
<dbReference type="AlphaFoldDB" id="A0A7X6S2B0"/>
<reference evidence="2 3" key="1">
    <citation type="submission" date="2020-04" db="EMBL/GenBank/DDBJ databases">
        <title>MicrobeNet Type strains.</title>
        <authorList>
            <person name="Nicholson A.C."/>
        </authorList>
    </citation>
    <scope>NUCLEOTIDE SEQUENCE [LARGE SCALE GENOMIC DNA]</scope>
    <source>
        <strain evidence="2 3">CCUG 69612</strain>
    </source>
</reference>
<gene>
    <name evidence="2" type="ORF">HF992_09505</name>
</gene>
<organism evidence="2 3">
    <name type="scientific">Streptococcus ovuberis</name>
    <dbReference type="NCBI Taxonomy" id="1936207"/>
    <lineage>
        <taxon>Bacteria</taxon>
        <taxon>Bacillati</taxon>
        <taxon>Bacillota</taxon>
        <taxon>Bacilli</taxon>
        <taxon>Lactobacillales</taxon>
        <taxon>Streptococcaceae</taxon>
        <taxon>Streptococcus</taxon>
    </lineage>
</organism>
<dbReference type="Proteomes" id="UP000522720">
    <property type="component" value="Unassembled WGS sequence"/>
</dbReference>